<reference evidence="1 2" key="1">
    <citation type="journal article" date="2020" name="Cell">
        <title>Large-Scale Comparative Analyses of Tick Genomes Elucidate Their Genetic Diversity and Vector Capacities.</title>
        <authorList>
            <consortium name="Tick Genome and Microbiome Consortium (TIGMIC)"/>
            <person name="Jia N."/>
            <person name="Wang J."/>
            <person name="Shi W."/>
            <person name="Du L."/>
            <person name="Sun Y."/>
            <person name="Zhan W."/>
            <person name="Jiang J.F."/>
            <person name="Wang Q."/>
            <person name="Zhang B."/>
            <person name="Ji P."/>
            <person name="Bell-Sakyi L."/>
            <person name="Cui X.M."/>
            <person name="Yuan T.T."/>
            <person name="Jiang B.G."/>
            <person name="Yang W.F."/>
            <person name="Lam T.T."/>
            <person name="Chang Q.C."/>
            <person name="Ding S.J."/>
            <person name="Wang X.J."/>
            <person name="Zhu J.G."/>
            <person name="Ruan X.D."/>
            <person name="Zhao L."/>
            <person name="Wei J.T."/>
            <person name="Ye R.Z."/>
            <person name="Que T.C."/>
            <person name="Du C.H."/>
            <person name="Zhou Y.H."/>
            <person name="Cheng J.X."/>
            <person name="Dai P.F."/>
            <person name="Guo W.B."/>
            <person name="Han X.H."/>
            <person name="Huang E.J."/>
            <person name="Li L.F."/>
            <person name="Wei W."/>
            <person name="Gao Y.C."/>
            <person name="Liu J.Z."/>
            <person name="Shao H.Z."/>
            <person name="Wang X."/>
            <person name="Wang C.C."/>
            <person name="Yang T.C."/>
            <person name="Huo Q.B."/>
            <person name="Li W."/>
            <person name="Chen H.Y."/>
            <person name="Chen S.E."/>
            <person name="Zhou L.G."/>
            <person name="Ni X.B."/>
            <person name="Tian J.H."/>
            <person name="Sheng Y."/>
            <person name="Liu T."/>
            <person name="Pan Y.S."/>
            <person name="Xia L.Y."/>
            <person name="Li J."/>
            <person name="Zhao F."/>
            <person name="Cao W.C."/>
        </authorList>
    </citation>
    <scope>NUCLEOTIDE SEQUENCE [LARGE SCALE GENOMIC DNA]</scope>
    <source>
        <strain evidence="1">Iper-2018</strain>
    </source>
</reference>
<sequence length="193" mass="22376">MEVERKRRLAAVALALIIEDEEDFSEPKKACWMKPWMCRKDLGLHSQHFSELLVSDPNEYRRLLRVSQEQFLELLARVGPTIERQESVMRRAITHATRLQVTLRYLATGKLFLSTLWNFVDAKFFRLGHSSVNDLIAKTCTAVYEELKSDCLQIPKTKDDWHAVIKGFRENWQYPNCVGAMDQCCGVATPELE</sequence>
<protein>
    <submittedName>
        <fullName evidence="1">Uncharacterized protein</fullName>
    </submittedName>
</protein>
<accession>A0AC60QLB4</accession>
<dbReference type="Proteomes" id="UP000805193">
    <property type="component" value="Unassembled WGS sequence"/>
</dbReference>
<gene>
    <name evidence="1" type="ORF">HPB47_018229</name>
</gene>
<name>A0AC60QLB4_IXOPE</name>
<proteinExistence type="predicted"/>
<evidence type="ECO:0000313" key="1">
    <source>
        <dbReference type="EMBL" id="KAG0435955.1"/>
    </source>
</evidence>
<comment type="caution">
    <text evidence="1">The sequence shown here is derived from an EMBL/GenBank/DDBJ whole genome shotgun (WGS) entry which is preliminary data.</text>
</comment>
<evidence type="ECO:0000313" key="2">
    <source>
        <dbReference type="Proteomes" id="UP000805193"/>
    </source>
</evidence>
<dbReference type="EMBL" id="JABSTQ010007281">
    <property type="protein sequence ID" value="KAG0435955.1"/>
    <property type="molecule type" value="Genomic_DNA"/>
</dbReference>
<organism evidence="1 2">
    <name type="scientific">Ixodes persulcatus</name>
    <name type="common">Taiga tick</name>
    <dbReference type="NCBI Taxonomy" id="34615"/>
    <lineage>
        <taxon>Eukaryota</taxon>
        <taxon>Metazoa</taxon>
        <taxon>Ecdysozoa</taxon>
        <taxon>Arthropoda</taxon>
        <taxon>Chelicerata</taxon>
        <taxon>Arachnida</taxon>
        <taxon>Acari</taxon>
        <taxon>Parasitiformes</taxon>
        <taxon>Ixodida</taxon>
        <taxon>Ixodoidea</taxon>
        <taxon>Ixodidae</taxon>
        <taxon>Ixodinae</taxon>
        <taxon>Ixodes</taxon>
    </lineage>
</organism>
<keyword evidence="2" id="KW-1185">Reference proteome</keyword>